<dbReference type="Pfam" id="PF10737">
    <property type="entry name" value="GerPC"/>
    <property type="match status" value="1"/>
</dbReference>
<dbReference type="AlphaFoldDB" id="A0A5D4R224"/>
<sequence length="205" mass="23512">MNQDFYTYMQKLHQFVQYQDSRIKKLEKLAGELQQQLNALKDRPPIQVDTIEYKFDQLKVETLEGTLNIGLNPSELQGIEDFAVKGSNVSVPPNPQGQMQRIVEIEEDIEAFLEKDLPQVFAEAAAALNMEADSSYLSFIKEDVKKQLPSRIDYYVKQAQNNQQMARNPEGWWKEAASLIKGEIRNGVRAFLGNLPENMKGMKKE</sequence>
<comment type="caution">
    <text evidence="1">The sequence shown here is derived from an EMBL/GenBank/DDBJ whole genome shotgun (WGS) entry which is preliminary data.</text>
</comment>
<evidence type="ECO:0000313" key="2">
    <source>
        <dbReference type="Proteomes" id="UP000322139"/>
    </source>
</evidence>
<evidence type="ECO:0000313" key="1">
    <source>
        <dbReference type="EMBL" id="TYS45447.1"/>
    </source>
</evidence>
<name>A0A5D4R224_9BACI</name>
<gene>
    <name evidence="1" type="ORF">FZD51_20340</name>
</gene>
<dbReference type="EMBL" id="VTER01000011">
    <property type="protein sequence ID" value="TYS45447.1"/>
    <property type="molecule type" value="Genomic_DNA"/>
</dbReference>
<dbReference type="RefSeq" id="WP_148976429.1">
    <property type="nucleotide sequence ID" value="NZ_JBNIKT010000002.1"/>
</dbReference>
<proteinExistence type="predicted"/>
<accession>A0A5D4R224</accession>
<organism evidence="1 2">
    <name type="scientific">Bacillus infantis</name>
    <dbReference type="NCBI Taxonomy" id="324767"/>
    <lineage>
        <taxon>Bacteria</taxon>
        <taxon>Bacillati</taxon>
        <taxon>Bacillota</taxon>
        <taxon>Bacilli</taxon>
        <taxon>Bacillales</taxon>
        <taxon>Bacillaceae</taxon>
        <taxon>Bacillus</taxon>
    </lineage>
</organism>
<protein>
    <submittedName>
        <fullName evidence="1">Spore gernimation protein</fullName>
    </submittedName>
</protein>
<reference evidence="1 2" key="1">
    <citation type="submission" date="2019-08" db="EMBL/GenBank/DDBJ databases">
        <title>Bacillus genomes from the desert of Cuatro Cienegas, Coahuila.</title>
        <authorList>
            <person name="Olmedo-Alvarez G."/>
        </authorList>
    </citation>
    <scope>NUCLEOTIDE SEQUENCE [LARGE SCALE GENOMIC DNA]</scope>
    <source>
        <strain evidence="1 2">CH446_14T</strain>
    </source>
</reference>
<dbReference type="InterPro" id="IPR019673">
    <property type="entry name" value="Spore_germination_GerPC"/>
</dbReference>
<dbReference type="Proteomes" id="UP000322139">
    <property type="component" value="Unassembled WGS sequence"/>
</dbReference>